<sequence>MKPMKTDVIVVGGGIVGLATAFLAHEKGLSVRVIDRSTQPVGSSIQNFGHACFTGQADDVQDMAMKSREGWKRAAAAAGLWAHESGTFIPAVSEAEMQVLQEFHNKRGAEQVQLLSREEVAQGIGNPKLQALGGAHLPLDMRVDPREAAPKLAQWLAGQGVEFNWRHEVHSVADGQVGTNRGDFEASHVVVCPNYRLTQLFPELADKFDLRVCTLTMALIERPDKIPAGLGMLTGTSLARYDGFTNVPAAEALRADLQQREPELVDCIANLMVTGIDDYLLIGDSHDYAYSPNPFIDQETASLLMDKATAYLGIENPRVVQRWQGSYADSRSTNLILDNPDAQTTVAVVASGIGMTMSFGIAAEILRQL</sequence>
<comment type="caution">
    <text evidence="6">The sequence shown here is derived from an EMBL/GenBank/DDBJ whole genome shotgun (WGS) entry which is preliminary data.</text>
</comment>
<feature type="domain" description="FAD dependent oxidoreductase" evidence="5">
    <location>
        <begin position="7"/>
        <end position="365"/>
    </location>
</feature>
<dbReference type="InterPro" id="IPR017741">
    <property type="entry name" value="FAD-dependent_OxRdtase_HpnW"/>
</dbReference>
<dbReference type="SUPFAM" id="SSF51905">
    <property type="entry name" value="FAD/NAD(P)-binding domain"/>
    <property type="match status" value="1"/>
</dbReference>
<name>A0ABN0ACB9_CORAM</name>
<keyword evidence="7" id="KW-1185">Reference proteome</keyword>
<keyword evidence="3" id="KW-0285">Flavoprotein</keyword>
<proteinExistence type="inferred from homology"/>
<dbReference type="InterPro" id="IPR036188">
    <property type="entry name" value="FAD/NAD-bd_sf"/>
</dbReference>
<accession>A0ABN0ACB9</accession>
<comment type="similarity">
    <text evidence="2">Belongs to the DadA oxidoreductase family.</text>
</comment>
<dbReference type="Proteomes" id="UP000006015">
    <property type="component" value="Unassembled WGS sequence"/>
</dbReference>
<reference evidence="6 7" key="1">
    <citation type="submission" date="2010-04" db="EMBL/GenBank/DDBJ databases">
        <authorList>
            <person name="Weinstock G."/>
            <person name="Sodergren E."/>
            <person name="Clifton S."/>
            <person name="Fulton L."/>
            <person name="Fulton B."/>
            <person name="Courtney L."/>
            <person name="Fronick C."/>
            <person name="Harrison M."/>
            <person name="Strong C."/>
            <person name="Farmer C."/>
            <person name="Delahaunty K."/>
            <person name="Markovic C."/>
            <person name="Hall O."/>
            <person name="Minx P."/>
            <person name="Tomlinson C."/>
            <person name="Mitreva M."/>
            <person name="Hou S."/>
            <person name="Wollam A."/>
            <person name="Pepin K.H."/>
            <person name="Johnson M."/>
            <person name="Bhonagiri V."/>
            <person name="Zhang X."/>
            <person name="Suruliraj S."/>
            <person name="Warren W."/>
            <person name="Chinwalla A."/>
            <person name="Mardis E.R."/>
            <person name="Wilson R.K."/>
        </authorList>
    </citation>
    <scope>NUCLEOTIDE SEQUENCE [LARGE SCALE GENOMIC DNA]</scope>
    <source>
        <strain evidence="6 7">DSM 20306</strain>
    </source>
</reference>
<keyword evidence="4" id="KW-0560">Oxidoreductase</keyword>
<evidence type="ECO:0000259" key="5">
    <source>
        <dbReference type="Pfam" id="PF01266"/>
    </source>
</evidence>
<dbReference type="Gene3D" id="3.50.50.60">
    <property type="entry name" value="FAD/NAD(P)-binding domain"/>
    <property type="match status" value="1"/>
</dbReference>
<dbReference type="Gene3D" id="3.30.9.10">
    <property type="entry name" value="D-Amino Acid Oxidase, subunit A, domain 2"/>
    <property type="match status" value="1"/>
</dbReference>
<dbReference type="Pfam" id="PF01266">
    <property type="entry name" value="DAO"/>
    <property type="match status" value="1"/>
</dbReference>
<dbReference type="EMBL" id="ADNS01000031">
    <property type="protein sequence ID" value="EFG80418.1"/>
    <property type="molecule type" value="Genomic_DNA"/>
</dbReference>
<gene>
    <name evidence="6" type="ORF">HMPREF0281_02512</name>
</gene>
<evidence type="ECO:0000256" key="3">
    <source>
        <dbReference type="ARBA" id="ARBA00022630"/>
    </source>
</evidence>
<evidence type="ECO:0000256" key="2">
    <source>
        <dbReference type="ARBA" id="ARBA00009410"/>
    </source>
</evidence>
<dbReference type="InterPro" id="IPR006076">
    <property type="entry name" value="FAD-dep_OxRdtase"/>
</dbReference>
<dbReference type="PANTHER" id="PTHR13847">
    <property type="entry name" value="SARCOSINE DEHYDROGENASE-RELATED"/>
    <property type="match status" value="1"/>
</dbReference>
<organism evidence="6 7">
    <name type="scientific">Corynebacterium ammoniagenes DSM 20306</name>
    <dbReference type="NCBI Taxonomy" id="649754"/>
    <lineage>
        <taxon>Bacteria</taxon>
        <taxon>Bacillati</taxon>
        <taxon>Actinomycetota</taxon>
        <taxon>Actinomycetes</taxon>
        <taxon>Mycobacteriales</taxon>
        <taxon>Corynebacteriaceae</taxon>
        <taxon>Corynebacterium</taxon>
    </lineage>
</organism>
<comment type="cofactor">
    <cofactor evidence="1">
        <name>FAD</name>
        <dbReference type="ChEBI" id="CHEBI:57692"/>
    </cofactor>
</comment>
<dbReference type="NCBIfam" id="TIGR03364">
    <property type="entry name" value="HpnW_proposed"/>
    <property type="match status" value="1"/>
</dbReference>
<evidence type="ECO:0000313" key="7">
    <source>
        <dbReference type="Proteomes" id="UP000006015"/>
    </source>
</evidence>
<evidence type="ECO:0000313" key="6">
    <source>
        <dbReference type="EMBL" id="EFG80418.1"/>
    </source>
</evidence>
<dbReference type="PANTHER" id="PTHR13847:SF286">
    <property type="entry name" value="D-AMINO ACID DEHYDROGENASE"/>
    <property type="match status" value="1"/>
</dbReference>
<evidence type="ECO:0000256" key="1">
    <source>
        <dbReference type="ARBA" id="ARBA00001974"/>
    </source>
</evidence>
<protein>
    <submittedName>
        <fullName evidence="6">FAD dependent oxidoreductase TIGR03364</fullName>
    </submittedName>
</protein>
<dbReference type="RefSeq" id="WP_003849518.1">
    <property type="nucleotide sequence ID" value="NZ_CP009244.1"/>
</dbReference>
<evidence type="ECO:0000256" key="4">
    <source>
        <dbReference type="ARBA" id="ARBA00023002"/>
    </source>
</evidence>